<dbReference type="EMBL" id="NJGG01000001">
    <property type="protein sequence ID" value="OXL16468.1"/>
    <property type="molecule type" value="Genomic_DNA"/>
</dbReference>
<evidence type="ECO:0008006" key="4">
    <source>
        <dbReference type="Google" id="ProtNLM"/>
    </source>
</evidence>
<name>A0A229FY16_9BURK</name>
<gene>
    <name evidence="2" type="ORF">AOC33_05285</name>
</gene>
<organism evidence="2 3">
    <name type="scientific">Polynucleobacter cosmopolitanus</name>
    <dbReference type="NCBI Taxonomy" id="351345"/>
    <lineage>
        <taxon>Bacteria</taxon>
        <taxon>Pseudomonadati</taxon>
        <taxon>Pseudomonadota</taxon>
        <taxon>Betaproteobacteria</taxon>
        <taxon>Burkholderiales</taxon>
        <taxon>Burkholderiaceae</taxon>
        <taxon>Polynucleobacter</taxon>
    </lineage>
</organism>
<feature type="signal peptide" evidence="1">
    <location>
        <begin position="1"/>
        <end position="30"/>
    </location>
</feature>
<protein>
    <recommendedName>
        <fullName evidence="4">Lipoprotein</fullName>
    </recommendedName>
</protein>
<sequence length="115" mass="13268">MTMLKQYSMHRLSKRIALLAWVLLSGCASLTSQQITQRIDTMSDFQLCLGAQTGMDSQAFDLDVAIVAAAKERIAQRKLDCSSKHDEIVRFLVTSLKQEQKYREIYFSRPGFWRF</sequence>
<dbReference type="AlphaFoldDB" id="A0A229FY16"/>
<evidence type="ECO:0000313" key="3">
    <source>
        <dbReference type="Proteomes" id="UP000215188"/>
    </source>
</evidence>
<reference evidence="2 3" key="1">
    <citation type="submission" date="2017-06" db="EMBL/GenBank/DDBJ databases">
        <title>Reclassification of a Polynucleobacter cosmopolitanus strain isolated from tropical Lake Victoria as Polynucleobacter victoriensis comb. nov.</title>
        <authorList>
            <person name="Hahn M.W."/>
        </authorList>
    </citation>
    <scope>NUCLEOTIDE SEQUENCE [LARGE SCALE GENOMIC DNA]</scope>
    <source>
        <strain evidence="2 3">MWH-MoIso2</strain>
    </source>
</reference>
<feature type="chain" id="PRO_5012759638" description="Lipoprotein" evidence="1">
    <location>
        <begin position="31"/>
        <end position="115"/>
    </location>
</feature>
<evidence type="ECO:0000313" key="2">
    <source>
        <dbReference type="EMBL" id="OXL16468.1"/>
    </source>
</evidence>
<keyword evidence="1" id="KW-0732">Signal</keyword>
<comment type="caution">
    <text evidence="2">The sequence shown here is derived from an EMBL/GenBank/DDBJ whole genome shotgun (WGS) entry which is preliminary data.</text>
</comment>
<keyword evidence="3" id="KW-1185">Reference proteome</keyword>
<evidence type="ECO:0000256" key="1">
    <source>
        <dbReference type="SAM" id="SignalP"/>
    </source>
</evidence>
<dbReference type="PROSITE" id="PS51257">
    <property type="entry name" value="PROKAR_LIPOPROTEIN"/>
    <property type="match status" value="1"/>
</dbReference>
<accession>A0A229FY16</accession>
<dbReference type="Proteomes" id="UP000215188">
    <property type="component" value="Unassembled WGS sequence"/>
</dbReference>
<proteinExistence type="predicted"/>